<keyword evidence="2" id="KW-1185">Reference proteome</keyword>
<gene>
    <name evidence="1" type="ORF">H261_19419</name>
</gene>
<dbReference type="Proteomes" id="UP000011744">
    <property type="component" value="Unassembled WGS sequence"/>
</dbReference>
<evidence type="ECO:0000313" key="2">
    <source>
        <dbReference type="Proteomes" id="UP000011744"/>
    </source>
</evidence>
<sequence>MTLHQLTQTATFDIDFRLAETARRVVAKVQGILAARRLDRELAMLDHRERADLAFRR</sequence>
<dbReference type="RefSeq" id="WP_008620869.1">
    <property type="nucleotide sequence ID" value="NZ_AONQ01000074.1"/>
</dbReference>
<organism evidence="1 2">
    <name type="scientific">Paramagnetospirillum caucaseum</name>
    <dbReference type="NCBI Taxonomy" id="1244869"/>
    <lineage>
        <taxon>Bacteria</taxon>
        <taxon>Pseudomonadati</taxon>
        <taxon>Pseudomonadota</taxon>
        <taxon>Alphaproteobacteria</taxon>
        <taxon>Rhodospirillales</taxon>
        <taxon>Magnetospirillaceae</taxon>
        <taxon>Paramagnetospirillum</taxon>
    </lineage>
</organism>
<proteinExistence type="predicted"/>
<name>M2Z1S6_9PROT</name>
<comment type="caution">
    <text evidence="1">The sequence shown here is derived from an EMBL/GenBank/DDBJ whole genome shotgun (WGS) entry which is preliminary data.</text>
</comment>
<dbReference type="PATRIC" id="fig|1244869.3.peg.3871"/>
<dbReference type="EMBL" id="AONQ01000074">
    <property type="protein sequence ID" value="EME68240.1"/>
    <property type="molecule type" value="Genomic_DNA"/>
</dbReference>
<reference evidence="1 2" key="1">
    <citation type="journal article" date="2014" name="Genome Announc.">
        <title>Draft Genome Sequence of Magnetospirillum sp. Strain SO-1, a Freshwater Magnetotactic Bacterium Isolated from the Ol'khovka River, Russia.</title>
        <authorList>
            <person name="Grouzdev D.S."/>
            <person name="Dziuba M.V."/>
            <person name="Sukhacheva M.S."/>
            <person name="Mardanov A.V."/>
            <person name="Beletskiy A.V."/>
            <person name="Kuznetsov B.B."/>
            <person name="Skryabin K.G."/>
        </authorList>
    </citation>
    <scope>NUCLEOTIDE SEQUENCE [LARGE SCALE GENOMIC DNA]</scope>
    <source>
        <strain evidence="1 2">SO-1</strain>
    </source>
</reference>
<dbReference type="AlphaFoldDB" id="M2Z1S6"/>
<protein>
    <submittedName>
        <fullName evidence="1">Uncharacterized protein</fullName>
    </submittedName>
</protein>
<evidence type="ECO:0000313" key="1">
    <source>
        <dbReference type="EMBL" id="EME68240.1"/>
    </source>
</evidence>
<accession>M2Z1S6</accession>